<dbReference type="EMBL" id="LKET01000029">
    <property type="protein sequence ID" value="KPU44790.1"/>
    <property type="molecule type" value="Genomic_DNA"/>
</dbReference>
<dbReference type="STRING" id="36849.OXPF_18760"/>
<evidence type="ECO:0000256" key="1">
    <source>
        <dbReference type="ARBA" id="ARBA00004196"/>
    </source>
</evidence>
<sequence>MKKRRTITGVIIWSVLGLLTAAFVLNRIFMPRSTLYTEIKASTGGLETYYSFPGSIEVKNKETVLSDRNMQIKSIKVKEGDRVSENTVLLTATMGADIKSKIAGEITSIYVQENSQLMAGSKLIDIVDYSDLQLVIQVDEYDLAAISKDKETTVTIHALNRDVTGIITDISKEGEYLNGVANFTALISLPAENDLRVGMSAEAKVLNKKVSNAILLPISSIQFDADNNPYVLLKDMDNNPKKTSVNIGMNDGVQAEIKSGISENDTILLPYQTKMAEFEQSPIQQNRSRYLQGP</sequence>
<proteinExistence type="predicted"/>
<gene>
    <name evidence="4" type="primary">mdtA_2</name>
    <name evidence="4" type="ORF">OXPF_18760</name>
</gene>
<dbReference type="InterPro" id="IPR050465">
    <property type="entry name" value="UPF0194_transport"/>
</dbReference>
<name>A0A0P8WAP5_9CLOT</name>
<dbReference type="Gene3D" id="2.40.50.100">
    <property type="match status" value="1"/>
</dbReference>
<dbReference type="PANTHER" id="PTHR32347:SF14">
    <property type="entry name" value="EFFLUX SYSTEM COMPONENT YKNX-RELATED"/>
    <property type="match status" value="1"/>
</dbReference>
<evidence type="ECO:0000313" key="5">
    <source>
        <dbReference type="Proteomes" id="UP000050326"/>
    </source>
</evidence>
<dbReference type="Pfam" id="PF25967">
    <property type="entry name" value="RND-MFP_C"/>
    <property type="match status" value="1"/>
</dbReference>
<organism evidence="4 5">
    <name type="scientific">Oxobacter pfennigii</name>
    <dbReference type="NCBI Taxonomy" id="36849"/>
    <lineage>
        <taxon>Bacteria</taxon>
        <taxon>Bacillati</taxon>
        <taxon>Bacillota</taxon>
        <taxon>Clostridia</taxon>
        <taxon>Eubacteriales</taxon>
        <taxon>Clostridiaceae</taxon>
        <taxon>Oxobacter</taxon>
    </lineage>
</organism>
<dbReference type="Proteomes" id="UP000050326">
    <property type="component" value="Unassembled WGS sequence"/>
</dbReference>
<dbReference type="RefSeq" id="WP_054874916.1">
    <property type="nucleotide sequence ID" value="NZ_LKET01000029.1"/>
</dbReference>
<dbReference type="InterPro" id="IPR011053">
    <property type="entry name" value="Single_hybrid_motif"/>
</dbReference>
<evidence type="ECO:0000256" key="2">
    <source>
        <dbReference type="ARBA" id="ARBA00023054"/>
    </source>
</evidence>
<accession>A0A0P8WAP5</accession>
<dbReference type="Gene3D" id="2.40.30.170">
    <property type="match status" value="1"/>
</dbReference>
<dbReference type="InterPro" id="IPR058627">
    <property type="entry name" value="MdtA-like_C"/>
</dbReference>
<evidence type="ECO:0000259" key="3">
    <source>
        <dbReference type="Pfam" id="PF25967"/>
    </source>
</evidence>
<dbReference type="SUPFAM" id="SSF51230">
    <property type="entry name" value="Single hybrid motif"/>
    <property type="match status" value="1"/>
</dbReference>
<comment type="caution">
    <text evidence="4">The sequence shown here is derived from an EMBL/GenBank/DDBJ whole genome shotgun (WGS) entry which is preliminary data.</text>
</comment>
<feature type="domain" description="Multidrug resistance protein MdtA-like C-terminal permuted SH3" evidence="3">
    <location>
        <begin position="212"/>
        <end position="266"/>
    </location>
</feature>
<dbReference type="GO" id="GO:0030313">
    <property type="term" value="C:cell envelope"/>
    <property type="evidence" value="ECO:0007669"/>
    <property type="project" value="UniProtKB-SubCell"/>
</dbReference>
<dbReference type="OrthoDB" id="2541666at2"/>
<dbReference type="Gene3D" id="6.20.50.140">
    <property type="match status" value="1"/>
</dbReference>
<protein>
    <submittedName>
        <fullName evidence="4">Multidrug resistance protein MdtA</fullName>
    </submittedName>
</protein>
<comment type="subcellular location">
    <subcellularLocation>
        <location evidence="1">Cell envelope</location>
    </subcellularLocation>
</comment>
<keyword evidence="2" id="KW-0175">Coiled coil</keyword>
<keyword evidence="5" id="KW-1185">Reference proteome</keyword>
<dbReference type="AlphaFoldDB" id="A0A0P8WAP5"/>
<dbReference type="PANTHER" id="PTHR32347">
    <property type="entry name" value="EFFLUX SYSTEM COMPONENT YKNX-RELATED"/>
    <property type="match status" value="1"/>
</dbReference>
<evidence type="ECO:0000313" key="4">
    <source>
        <dbReference type="EMBL" id="KPU44790.1"/>
    </source>
</evidence>
<reference evidence="4 5" key="1">
    <citation type="submission" date="2015-09" db="EMBL/GenBank/DDBJ databases">
        <title>Genome sequence of Oxobacter pfennigii DSM 3222.</title>
        <authorList>
            <person name="Poehlein A."/>
            <person name="Bengelsdorf F.R."/>
            <person name="Schiel-Bengelsdorf B."/>
            <person name="Duerre P."/>
            <person name="Daniel R."/>
        </authorList>
    </citation>
    <scope>NUCLEOTIDE SEQUENCE [LARGE SCALE GENOMIC DNA]</scope>
    <source>
        <strain evidence="4 5">DSM 3222</strain>
    </source>
</reference>